<reference evidence="3" key="1">
    <citation type="journal article" date="2019" name="Database">
        <title>The radish genome database (RadishGD): an integrated information resource for radish genomics.</title>
        <authorList>
            <person name="Yu H.J."/>
            <person name="Baek S."/>
            <person name="Lee Y.J."/>
            <person name="Cho A."/>
            <person name="Mun J.H."/>
        </authorList>
    </citation>
    <scope>NUCLEOTIDE SEQUENCE [LARGE SCALE GENOMIC DNA]</scope>
    <source>
        <strain evidence="3">cv. WK10039</strain>
    </source>
</reference>
<feature type="domain" description="F-box" evidence="2">
    <location>
        <begin position="30"/>
        <end position="76"/>
    </location>
</feature>
<dbReference type="Pfam" id="PF25210">
    <property type="entry name" value="Kelch_FKB95"/>
    <property type="match status" value="1"/>
</dbReference>
<evidence type="ECO:0000313" key="3">
    <source>
        <dbReference type="Proteomes" id="UP000504610"/>
    </source>
</evidence>
<dbReference type="RefSeq" id="XP_018464851.1">
    <property type="nucleotide sequence ID" value="XM_018609349.2"/>
</dbReference>
<proteinExistence type="predicted"/>
<organism evidence="3 4">
    <name type="scientific">Raphanus sativus</name>
    <name type="common">Radish</name>
    <name type="synonym">Raphanus raphanistrum var. sativus</name>
    <dbReference type="NCBI Taxonomy" id="3726"/>
    <lineage>
        <taxon>Eukaryota</taxon>
        <taxon>Viridiplantae</taxon>
        <taxon>Streptophyta</taxon>
        <taxon>Embryophyta</taxon>
        <taxon>Tracheophyta</taxon>
        <taxon>Spermatophyta</taxon>
        <taxon>Magnoliopsida</taxon>
        <taxon>eudicotyledons</taxon>
        <taxon>Gunneridae</taxon>
        <taxon>Pentapetalae</taxon>
        <taxon>rosids</taxon>
        <taxon>malvids</taxon>
        <taxon>Brassicales</taxon>
        <taxon>Brassicaceae</taxon>
        <taxon>Brassiceae</taxon>
        <taxon>Raphanus</taxon>
    </lineage>
</organism>
<dbReference type="AlphaFoldDB" id="A0A6J0LZN6"/>
<dbReference type="InterPro" id="IPR015915">
    <property type="entry name" value="Kelch-typ_b-propeller"/>
</dbReference>
<evidence type="ECO:0000259" key="2">
    <source>
        <dbReference type="PROSITE" id="PS50181"/>
    </source>
</evidence>
<name>A0A6J0LZN6_RAPSA</name>
<gene>
    <name evidence="4" type="primary">LOC108836148</name>
</gene>
<dbReference type="CDD" id="cd22152">
    <property type="entry name" value="F-box_AtAFR-like"/>
    <property type="match status" value="1"/>
</dbReference>
<accession>A0A6J0LZN6</accession>
<dbReference type="InterPro" id="IPR057499">
    <property type="entry name" value="Kelch_FKB95"/>
</dbReference>
<dbReference type="PANTHER" id="PTHR24414">
    <property type="entry name" value="F-BOX/KELCH-REPEAT PROTEIN SKIP4"/>
    <property type="match status" value="1"/>
</dbReference>
<dbReference type="PANTHER" id="PTHR24414:SF132">
    <property type="entry name" value="F-BOX DOMAIN-CONTAINING PROTEIN"/>
    <property type="match status" value="1"/>
</dbReference>
<sequence>MKRGFLLRSNVSSSKTPAPKEKPPSEPPSLMITTSLPHDIIVNILARVSRSHYPKLSLVSKHFRSIVRSREIYATRSSLGCTERFLYVVLYDLKTKEDRCYLLLRATTNGSQPHARLVLVPSLPAMPNRPYSSSFVAVGSKIYVFARSKESNTTLSIDCESHTVRRLPSMPEPLAHTVADVIDGRIYVIGHHHRDIDKKMVVVFNTETQTWEPEKTRSDVEAGDTYHGSVVMAGKMYTKDFDSSYVYEPKERRWETDEVMNSKEWRYGCVVDDVLYYYECEEDDVERDQLRAFDRKERCWRVVKGLESLLRETRGSLWSHVESYGGNLALFFPKGEGRRSEIWCAEISLERRQGGEIWGKVEWCNCLVTGFQFTDSLEIVV</sequence>
<feature type="region of interest" description="Disordered" evidence="1">
    <location>
        <begin position="1"/>
        <end position="31"/>
    </location>
</feature>
<dbReference type="KEGG" id="rsz:108836148"/>
<protein>
    <submittedName>
        <fullName evidence="4">F-box/kelch-repeat protein At4g38940</fullName>
    </submittedName>
</protein>
<dbReference type="InterPro" id="IPR050354">
    <property type="entry name" value="F-box/kelch-repeat_ARATH"/>
</dbReference>
<dbReference type="SUPFAM" id="SSF117281">
    <property type="entry name" value="Kelch motif"/>
    <property type="match status" value="1"/>
</dbReference>
<dbReference type="InterPro" id="IPR001810">
    <property type="entry name" value="F-box_dom"/>
</dbReference>
<dbReference type="Pfam" id="PF00646">
    <property type="entry name" value="F-box"/>
    <property type="match status" value="1"/>
</dbReference>
<dbReference type="Gene3D" id="2.120.10.80">
    <property type="entry name" value="Kelch-type beta propeller"/>
    <property type="match status" value="1"/>
</dbReference>
<dbReference type="OrthoDB" id="45365at2759"/>
<dbReference type="Proteomes" id="UP000504610">
    <property type="component" value="Chromosome 4"/>
</dbReference>
<dbReference type="InterPro" id="IPR036047">
    <property type="entry name" value="F-box-like_dom_sf"/>
</dbReference>
<evidence type="ECO:0000256" key="1">
    <source>
        <dbReference type="SAM" id="MobiDB-lite"/>
    </source>
</evidence>
<dbReference type="PROSITE" id="PS50181">
    <property type="entry name" value="FBOX"/>
    <property type="match status" value="1"/>
</dbReference>
<reference evidence="4" key="2">
    <citation type="submission" date="2025-08" db="UniProtKB">
        <authorList>
            <consortium name="RefSeq"/>
        </authorList>
    </citation>
    <scope>IDENTIFICATION</scope>
    <source>
        <tissue evidence="4">Leaf</tissue>
    </source>
</reference>
<dbReference type="GeneID" id="108836148"/>
<evidence type="ECO:0000313" key="4">
    <source>
        <dbReference type="RefSeq" id="XP_018464851.1"/>
    </source>
</evidence>
<dbReference type="SMART" id="SM00256">
    <property type="entry name" value="FBOX"/>
    <property type="match status" value="1"/>
</dbReference>
<keyword evidence="3" id="KW-1185">Reference proteome</keyword>
<dbReference type="SUPFAM" id="SSF81383">
    <property type="entry name" value="F-box domain"/>
    <property type="match status" value="1"/>
</dbReference>